<evidence type="ECO:0000256" key="1">
    <source>
        <dbReference type="SAM" id="Phobius"/>
    </source>
</evidence>
<evidence type="ECO:0000313" key="2">
    <source>
        <dbReference type="EMBL" id="ACV23578.1"/>
    </source>
</evidence>
<keyword evidence="1" id="KW-0812">Transmembrane</keyword>
<dbReference type="Proteomes" id="UP000002026">
    <property type="component" value="Chromosome"/>
</dbReference>
<organism evidence="2 3">
    <name type="scientific">Slackia heliotrinireducens (strain ATCC 29202 / DSM 20476 / NCTC 11029 / RHS 1)</name>
    <name type="common">Peptococcus heliotrinreducens</name>
    <dbReference type="NCBI Taxonomy" id="471855"/>
    <lineage>
        <taxon>Bacteria</taxon>
        <taxon>Bacillati</taxon>
        <taxon>Actinomycetota</taxon>
        <taxon>Coriobacteriia</taxon>
        <taxon>Eggerthellales</taxon>
        <taxon>Eggerthellaceae</taxon>
        <taxon>Slackia</taxon>
    </lineage>
</organism>
<name>C7N2S0_SLAHD</name>
<reference evidence="2 3" key="1">
    <citation type="journal article" date="2009" name="Stand. Genomic Sci.">
        <title>Complete genome sequence of Slackia heliotrinireducens type strain (RHS 1).</title>
        <authorList>
            <person name="Pukall R."/>
            <person name="Lapidus A."/>
            <person name="Nolan M."/>
            <person name="Copeland A."/>
            <person name="Glavina Del Rio T."/>
            <person name="Lucas S."/>
            <person name="Chen F."/>
            <person name="Tice H."/>
            <person name="Cheng J.F."/>
            <person name="Chertkov O."/>
            <person name="Bruce D."/>
            <person name="Goodwin L."/>
            <person name="Kuske C."/>
            <person name="Brettin T."/>
            <person name="Detter J.C."/>
            <person name="Han C."/>
            <person name="Pitluck S."/>
            <person name="Pati A."/>
            <person name="Mavrommatis K."/>
            <person name="Ivanova N."/>
            <person name="Ovchinnikova G."/>
            <person name="Chen A."/>
            <person name="Palaniappan K."/>
            <person name="Schneider S."/>
            <person name="Rohde M."/>
            <person name="Chain P."/>
            <person name="D'haeseleer P."/>
            <person name="Goker M."/>
            <person name="Bristow J."/>
            <person name="Eisen J.A."/>
            <person name="Markowitz V."/>
            <person name="Kyrpides N.C."/>
            <person name="Klenk H.P."/>
            <person name="Hugenholtz P."/>
        </authorList>
    </citation>
    <scope>NUCLEOTIDE SEQUENCE [LARGE SCALE GENOMIC DNA]</scope>
    <source>
        <strain evidence="3">ATCC 29202 / DSM 20476 / NCTC 11029 / RHS 1</strain>
    </source>
</reference>
<feature type="transmembrane region" description="Helical" evidence="1">
    <location>
        <begin position="160"/>
        <end position="180"/>
    </location>
</feature>
<feature type="transmembrane region" description="Helical" evidence="1">
    <location>
        <begin position="12"/>
        <end position="32"/>
    </location>
</feature>
<feature type="transmembrane region" description="Helical" evidence="1">
    <location>
        <begin position="38"/>
        <end position="55"/>
    </location>
</feature>
<dbReference type="NCBIfam" id="TIGR02185">
    <property type="entry name" value="Trep_Strep"/>
    <property type="match status" value="1"/>
</dbReference>
<feature type="transmembrane region" description="Helical" evidence="1">
    <location>
        <begin position="85"/>
        <end position="100"/>
    </location>
</feature>
<keyword evidence="1" id="KW-1133">Transmembrane helix</keyword>
<feature type="transmembrane region" description="Helical" evidence="1">
    <location>
        <begin position="112"/>
        <end position="133"/>
    </location>
</feature>
<dbReference type="InterPro" id="IPR011733">
    <property type="entry name" value="CHP02185_IM"/>
</dbReference>
<keyword evidence="1" id="KW-0472">Membrane</keyword>
<dbReference type="EMBL" id="CP001684">
    <property type="protein sequence ID" value="ACV23578.1"/>
    <property type="molecule type" value="Genomic_DNA"/>
</dbReference>
<keyword evidence="3" id="KW-1185">Reference proteome</keyword>
<protein>
    <submittedName>
        <fullName evidence="2">Conserved hypothetical integral membrane protein TIGR02185</fullName>
    </submittedName>
</protein>
<dbReference type="RefSeq" id="WP_012799676.1">
    <property type="nucleotide sequence ID" value="NC_013165.1"/>
</dbReference>
<dbReference type="HOGENOM" id="CLU_093450_1_0_11"/>
<dbReference type="KEGG" id="shi:Shel_25710"/>
<proteinExistence type="predicted"/>
<accession>C7N2S0</accession>
<dbReference type="STRING" id="471855.Shel_25710"/>
<sequence>MDSKINSKDLINVGIFTALYFVVCMVVAFIGFIPILMVIMPAACALIGAIPFMLFLTRVDKFSMVTLMGTILGLVTVLMGRPLPALLFGVAAGLLADLFLKSSNYSSTSKSVVGCAIFSLWIMGMALPMFFGYHDAYLESLRSGYGDAYVQTLAGITPDWMFFVNIVLIFVAGLAGGFIGSKVLKKHFVKAGMA</sequence>
<dbReference type="Pfam" id="PF09605">
    <property type="entry name" value="Trep_Strep"/>
    <property type="match status" value="1"/>
</dbReference>
<evidence type="ECO:0000313" key="3">
    <source>
        <dbReference type="Proteomes" id="UP000002026"/>
    </source>
</evidence>
<dbReference type="eggNOG" id="ENOG502ZBND">
    <property type="taxonomic scope" value="Bacteria"/>
</dbReference>
<gene>
    <name evidence="2" type="ordered locus">Shel_25710</name>
</gene>
<dbReference type="AlphaFoldDB" id="C7N2S0"/>